<dbReference type="VEuPathDB" id="AmoebaDB:KM1_038950"/>
<dbReference type="InterPro" id="IPR035979">
    <property type="entry name" value="RBD_domain_sf"/>
</dbReference>
<dbReference type="InterPro" id="IPR012677">
    <property type="entry name" value="Nucleotide-bd_a/b_plait_sf"/>
</dbReference>
<feature type="compositionally biased region" description="Basic and acidic residues" evidence="2">
    <location>
        <begin position="204"/>
        <end position="215"/>
    </location>
</feature>
<dbReference type="VEuPathDB" id="AmoebaDB:EHI7A_009720"/>
<dbReference type="SUPFAM" id="SSF54928">
    <property type="entry name" value="RNA-binding domain, RBD"/>
    <property type="match status" value="1"/>
</dbReference>
<dbReference type="EMBL" id="DS571204">
    <property type="protein sequence ID" value="EAL48543.1"/>
    <property type="molecule type" value="Genomic_DNA"/>
</dbReference>
<feature type="compositionally biased region" description="Basic and acidic residues" evidence="2">
    <location>
        <begin position="231"/>
        <end position="249"/>
    </location>
</feature>
<proteinExistence type="predicted"/>
<dbReference type="InParanoid" id="C4M125"/>
<dbReference type="GeneID" id="3408242"/>
<dbReference type="VEuPathDB" id="AmoebaDB:EHI5A_061690"/>
<evidence type="ECO:0000256" key="2">
    <source>
        <dbReference type="SAM" id="MobiDB-lite"/>
    </source>
</evidence>
<feature type="compositionally biased region" description="Basic residues" evidence="2">
    <location>
        <begin position="250"/>
        <end position="264"/>
    </location>
</feature>
<keyword evidence="5" id="KW-1185">Reference proteome</keyword>
<reference evidence="4" key="1">
    <citation type="journal article" date="2005" name="Nature">
        <title>The genome of the protist parasite Entamoeba histolytica.</title>
        <authorList>
            <person name="Loftus B."/>
            <person name="Anderson I."/>
            <person name="Davies R."/>
            <person name="Alsmark U.C."/>
            <person name="Samuelson J."/>
            <person name="Amedeo P."/>
            <person name="Roncaglia P."/>
            <person name="Berriman M."/>
            <person name="Hirt R.P."/>
            <person name="Mann B.J."/>
            <person name="Nozaki T."/>
            <person name="Suh B."/>
            <person name="Pop M."/>
            <person name="Duchene M."/>
            <person name="Ackers J."/>
            <person name="Tannich E."/>
            <person name="Leippe M."/>
            <person name="Hofer M."/>
            <person name="Bruchhaus I."/>
            <person name="Willhoeft U."/>
            <person name="Bhattacharya A."/>
            <person name="Chillingworth T."/>
            <person name="Churcher C."/>
            <person name="Hance Z."/>
            <person name="Harris B."/>
            <person name="Harris D."/>
            <person name="Jagels K."/>
            <person name="Moule S."/>
            <person name="Mungall K."/>
            <person name="Ormond D."/>
            <person name="Squares R."/>
            <person name="Whitehead S."/>
            <person name="Quail M.A."/>
            <person name="Rabbinowitsch E."/>
            <person name="Norbertczak H."/>
            <person name="Price C."/>
            <person name="Wang Z."/>
            <person name="Guillen N."/>
            <person name="Gilchrist C."/>
            <person name="Stroup S.E."/>
            <person name="Bhattacharya S."/>
            <person name="Lohia A."/>
            <person name="Foster P.G."/>
            <person name="Sicheritz-Ponten T."/>
            <person name="Weber C."/>
            <person name="Singh U."/>
            <person name="Mukherjee C."/>
            <person name="El-Sayed N.M."/>
            <person name="Petri W.A.Jr."/>
            <person name="Clark C.G."/>
            <person name="Embley T.M."/>
            <person name="Barrell B."/>
            <person name="Fraser C.M."/>
            <person name="Hall N."/>
        </authorList>
    </citation>
    <scope>NUCLEOTIDE SEQUENCE [LARGE SCALE GENOMIC DNA]</scope>
    <source>
        <strain evidence="4">HM-1:IMSS</strain>
    </source>
</reference>
<gene>
    <name evidence="4" type="ORF">EHI_105200</name>
</gene>
<dbReference type="SMART" id="SM00360">
    <property type="entry name" value="RRM"/>
    <property type="match status" value="1"/>
</dbReference>
<reference evidence="4" key="2">
    <citation type="submission" date="2007-03" db="EMBL/GenBank/DDBJ databases">
        <authorList>
            <person name="Lorenzi H."/>
            <person name="Amedeo P."/>
            <person name="Inman J."/>
            <person name="Schobel S."/>
            <person name="Caler E."/>
        </authorList>
    </citation>
    <scope>GENOME REANNOTATION</scope>
    <source>
        <strain evidence="4">HM-1:IMSS</strain>
    </source>
</reference>
<feature type="region of interest" description="Disordered" evidence="2">
    <location>
        <begin position="1"/>
        <end position="39"/>
    </location>
</feature>
<dbReference type="InterPro" id="IPR000504">
    <property type="entry name" value="RRM_dom"/>
</dbReference>
<evidence type="ECO:0000256" key="1">
    <source>
        <dbReference type="PROSITE-ProRule" id="PRU00176"/>
    </source>
</evidence>
<dbReference type="Pfam" id="PF00076">
    <property type="entry name" value="RRM_1"/>
    <property type="match status" value="1"/>
</dbReference>
<name>C4M125_ENTH1</name>
<sequence length="264" mass="31072">MSFKKHNKTKKINEEIKKKEEDNNKKEIETKPKKERPQVGVSDKKLFVIGLPKDYSNEEFQTLMGEVAPVKKAFIITTHGSKECTGNGYAIYGTIEDARLAKRKLNRKKIKKGKEIKTIYVKFADKKLRDEKETAILTKRKEEKPFEDSFSKQTNEEKKELEIKQVEKESSQTSSERTKRILENVLDEIDNGQLNQQSDDDEELKMTRTEREAKKKLAKGQLKRKQQLSKLNEECDGHIRFESYNEKKPKQFKKHQKQSKRYTK</sequence>
<feature type="compositionally biased region" description="Basic residues" evidence="2">
    <location>
        <begin position="1"/>
        <end position="10"/>
    </location>
</feature>
<dbReference type="HOGENOM" id="CLU_1055384_0_0_1"/>
<dbReference type="Proteomes" id="UP000001926">
    <property type="component" value="Partially assembled WGS sequence"/>
</dbReference>
<feature type="region of interest" description="Disordered" evidence="2">
    <location>
        <begin position="143"/>
        <end position="264"/>
    </location>
</feature>
<dbReference type="VEuPathDB" id="AmoebaDB:EHI8A_036890"/>
<dbReference type="RefSeq" id="XP_653930.1">
    <property type="nucleotide sequence ID" value="XM_648838.1"/>
</dbReference>
<feature type="compositionally biased region" description="Basic residues" evidence="2">
    <location>
        <begin position="216"/>
        <end position="227"/>
    </location>
</feature>
<evidence type="ECO:0000259" key="3">
    <source>
        <dbReference type="PROSITE" id="PS50102"/>
    </source>
</evidence>
<dbReference type="OrthoDB" id="267048at2759"/>
<accession>C4M125</accession>
<protein>
    <submittedName>
        <fullName evidence="4">RNA recognition motif domain containing protein</fullName>
    </submittedName>
</protein>
<keyword evidence="1" id="KW-0694">RNA-binding</keyword>
<dbReference type="AlphaFoldDB" id="C4M125"/>
<feature type="domain" description="RRM" evidence="3">
    <location>
        <begin position="44"/>
        <end position="126"/>
    </location>
</feature>
<evidence type="ECO:0000313" key="5">
    <source>
        <dbReference type="Proteomes" id="UP000001926"/>
    </source>
</evidence>
<evidence type="ECO:0000313" key="4">
    <source>
        <dbReference type="EMBL" id="EAL48543.1"/>
    </source>
</evidence>
<dbReference type="KEGG" id="ehi:EHI_105200"/>
<feature type="compositionally biased region" description="Basic and acidic residues" evidence="2">
    <location>
        <begin position="143"/>
        <end position="182"/>
    </location>
</feature>
<dbReference type="OMA" id="KHGSKEC"/>
<dbReference type="GO" id="GO:0003723">
    <property type="term" value="F:RNA binding"/>
    <property type="evidence" value="ECO:0007669"/>
    <property type="project" value="UniProtKB-UniRule"/>
</dbReference>
<dbReference type="PROSITE" id="PS50102">
    <property type="entry name" value="RRM"/>
    <property type="match status" value="1"/>
</dbReference>
<organism evidence="4 5">
    <name type="scientific">Entamoeba histolytica (strain ATCC 30459 / HM-1:IMSS / ABRM)</name>
    <dbReference type="NCBI Taxonomy" id="294381"/>
    <lineage>
        <taxon>Eukaryota</taxon>
        <taxon>Amoebozoa</taxon>
        <taxon>Evosea</taxon>
        <taxon>Archamoebae</taxon>
        <taxon>Mastigamoebida</taxon>
        <taxon>Entamoebidae</taxon>
        <taxon>Entamoeba</taxon>
    </lineage>
</organism>
<dbReference type="VEuPathDB" id="AmoebaDB:EHI_105200"/>
<dbReference type="Gene3D" id="3.30.70.330">
    <property type="match status" value="1"/>
</dbReference>
<dbReference type="STRING" id="5759.C4M125"/>
<feature type="compositionally biased region" description="Basic and acidic residues" evidence="2">
    <location>
        <begin position="11"/>
        <end position="39"/>
    </location>
</feature>